<dbReference type="Proteomes" id="UP000242444">
    <property type="component" value="Unassembled WGS sequence"/>
</dbReference>
<accession>A0A263D534</accession>
<name>A0A263D534_9PSEU</name>
<organism evidence="1 2">
    <name type="scientific">Amycolatopsis antarctica</name>
    <dbReference type="NCBI Taxonomy" id="1854586"/>
    <lineage>
        <taxon>Bacteria</taxon>
        <taxon>Bacillati</taxon>
        <taxon>Actinomycetota</taxon>
        <taxon>Actinomycetes</taxon>
        <taxon>Pseudonocardiales</taxon>
        <taxon>Pseudonocardiaceae</taxon>
        <taxon>Amycolatopsis</taxon>
    </lineage>
</organism>
<sequence>MSTTAADGGGHGVADSAGSLVSVAVRVRVSVSTTVTTIAGAGTSSVTVEGRAGDSVAEGALEGAADSATLTVAGTAEPPDAGTRT</sequence>
<dbReference type="EMBL" id="NKYE01000005">
    <property type="protein sequence ID" value="OZM73309.1"/>
    <property type="molecule type" value="Genomic_DNA"/>
</dbReference>
<gene>
    <name evidence="1" type="ORF">CFN78_10670</name>
</gene>
<dbReference type="InParanoid" id="A0A263D534"/>
<evidence type="ECO:0000313" key="1">
    <source>
        <dbReference type="EMBL" id="OZM73309.1"/>
    </source>
</evidence>
<evidence type="ECO:0000313" key="2">
    <source>
        <dbReference type="Proteomes" id="UP000242444"/>
    </source>
</evidence>
<dbReference type="RefSeq" id="WP_094862564.1">
    <property type="nucleotide sequence ID" value="NZ_NKYE01000005.1"/>
</dbReference>
<keyword evidence="2" id="KW-1185">Reference proteome</keyword>
<proteinExistence type="predicted"/>
<reference evidence="1 2" key="1">
    <citation type="submission" date="2017-07" db="EMBL/GenBank/DDBJ databases">
        <title>Amycolatopsis antarcticus sp. nov., isolated from the surface of an Antarcticus brown macroalga.</title>
        <authorList>
            <person name="Wang J."/>
            <person name="Leiva S."/>
            <person name="Huang J."/>
            <person name="Huang Y."/>
        </authorList>
    </citation>
    <scope>NUCLEOTIDE SEQUENCE [LARGE SCALE GENOMIC DNA]</scope>
    <source>
        <strain evidence="1 2">AU-G6</strain>
    </source>
</reference>
<protein>
    <submittedName>
        <fullName evidence="1">Uncharacterized protein</fullName>
    </submittedName>
</protein>
<comment type="caution">
    <text evidence="1">The sequence shown here is derived from an EMBL/GenBank/DDBJ whole genome shotgun (WGS) entry which is preliminary data.</text>
</comment>
<dbReference type="AlphaFoldDB" id="A0A263D534"/>